<proteinExistence type="predicted"/>
<dbReference type="EMBL" id="CAJVPP010011161">
    <property type="protein sequence ID" value="CAG8713273.1"/>
    <property type="molecule type" value="Genomic_DNA"/>
</dbReference>
<dbReference type="AlphaFoldDB" id="A0A9N9HZW7"/>
<protein>
    <submittedName>
        <fullName evidence="1">13616_t:CDS:1</fullName>
    </submittedName>
</protein>
<sequence length="76" mass="9228">NYHKSLGNSKKQFWVDLTQRVNEIANSNFSVVEYDNLKLLRSEDDREKKGKLAFQYYELFNTCFWDPPHDEYDNKF</sequence>
<keyword evidence="2" id="KW-1185">Reference proteome</keyword>
<gene>
    <name evidence="1" type="ORF">FMOSSE_LOCUS14464</name>
</gene>
<feature type="non-terminal residue" evidence="1">
    <location>
        <position position="76"/>
    </location>
</feature>
<evidence type="ECO:0000313" key="2">
    <source>
        <dbReference type="Proteomes" id="UP000789375"/>
    </source>
</evidence>
<dbReference type="Proteomes" id="UP000789375">
    <property type="component" value="Unassembled WGS sequence"/>
</dbReference>
<name>A0A9N9HZW7_FUNMO</name>
<organism evidence="1 2">
    <name type="scientific">Funneliformis mosseae</name>
    <name type="common">Endomycorrhizal fungus</name>
    <name type="synonym">Glomus mosseae</name>
    <dbReference type="NCBI Taxonomy" id="27381"/>
    <lineage>
        <taxon>Eukaryota</taxon>
        <taxon>Fungi</taxon>
        <taxon>Fungi incertae sedis</taxon>
        <taxon>Mucoromycota</taxon>
        <taxon>Glomeromycotina</taxon>
        <taxon>Glomeromycetes</taxon>
        <taxon>Glomerales</taxon>
        <taxon>Glomeraceae</taxon>
        <taxon>Funneliformis</taxon>
    </lineage>
</organism>
<accession>A0A9N9HZW7</accession>
<evidence type="ECO:0000313" key="1">
    <source>
        <dbReference type="EMBL" id="CAG8713273.1"/>
    </source>
</evidence>
<comment type="caution">
    <text evidence="1">The sequence shown here is derived from an EMBL/GenBank/DDBJ whole genome shotgun (WGS) entry which is preliminary data.</text>
</comment>
<reference evidence="1" key="1">
    <citation type="submission" date="2021-06" db="EMBL/GenBank/DDBJ databases">
        <authorList>
            <person name="Kallberg Y."/>
            <person name="Tangrot J."/>
            <person name="Rosling A."/>
        </authorList>
    </citation>
    <scope>NUCLEOTIDE SEQUENCE</scope>
    <source>
        <strain evidence="1">87-6 pot B 2015</strain>
    </source>
</reference>